<dbReference type="GO" id="GO:0005789">
    <property type="term" value="C:endoplasmic reticulum membrane"/>
    <property type="evidence" value="ECO:0007669"/>
    <property type="project" value="UniProtKB-SubCell"/>
</dbReference>
<keyword evidence="11 14" id="KW-0408">Iron</keyword>
<evidence type="ECO:0000313" key="16">
    <source>
        <dbReference type="EMBL" id="EFN69096.1"/>
    </source>
</evidence>
<evidence type="ECO:0000256" key="12">
    <source>
        <dbReference type="ARBA" id="ARBA00023033"/>
    </source>
</evidence>
<comment type="cofactor">
    <cofactor evidence="1 14">
        <name>heme</name>
        <dbReference type="ChEBI" id="CHEBI:30413"/>
    </cofactor>
</comment>
<dbReference type="PRINTS" id="PR00465">
    <property type="entry name" value="EP450IV"/>
</dbReference>
<dbReference type="AlphaFoldDB" id="E2ABU3"/>
<evidence type="ECO:0000256" key="1">
    <source>
        <dbReference type="ARBA" id="ARBA00001971"/>
    </source>
</evidence>
<organism evidence="17">
    <name type="scientific">Camponotus floridanus</name>
    <name type="common">Florida carpenter ant</name>
    <dbReference type="NCBI Taxonomy" id="104421"/>
    <lineage>
        <taxon>Eukaryota</taxon>
        <taxon>Metazoa</taxon>
        <taxon>Ecdysozoa</taxon>
        <taxon>Arthropoda</taxon>
        <taxon>Hexapoda</taxon>
        <taxon>Insecta</taxon>
        <taxon>Pterygota</taxon>
        <taxon>Neoptera</taxon>
        <taxon>Endopterygota</taxon>
        <taxon>Hymenoptera</taxon>
        <taxon>Apocrita</taxon>
        <taxon>Aculeata</taxon>
        <taxon>Formicoidea</taxon>
        <taxon>Formicidae</taxon>
        <taxon>Formicinae</taxon>
        <taxon>Camponotus</taxon>
    </lineage>
</organism>
<dbReference type="InterPro" id="IPR036396">
    <property type="entry name" value="Cyt_P450_sf"/>
</dbReference>
<dbReference type="Gene3D" id="1.10.630.10">
    <property type="entry name" value="Cytochrome P450"/>
    <property type="match status" value="1"/>
</dbReference>
<dbReference type="GO" id="GO:0004497">
    <property type="term" value="F:monooxygenase activity"/>
    <property type="evidence" value="ECO:0007669"/>
    <property type="project" value="UniProtKB-KW"/>
</dbReference>
<dbReference type="InterPro" id="IPR002403">
    <property type="entry name" value="Cyt_P450_E_grp-IV"/>
</dbReference>
<dbReference type="PROSITE" id="PS00086">
    <property type="entry name" value="CYTOCHROME_P450"/>
    <property type="match status" value="1"/>
</dbReference>
<dbReference type="GO" id="GO:0020037">
    <property type="term" value="F:heme binding"/>
    <property type="evidence" value="ECO:0007669"/>
    <property type="project" value="InterPro"/>
</dbReference>
<evidence type="ECO:0000256" key="10">
    <source>
        <dbReference type="ARBA" id="ARBA00023002"/>
    </source>
</evidence>
<keyword evidence="9" id="KW-0492">Microsome</keyword>
<comment type="function">
    <text evidence="2">May be involved in the metabolism of insect hormones and in the breakdown of synthetic insecticides.</text>
</comment>
<keyword evidence="12 15" id="KW-0503">Monooxygenase</keyword>
<accession>E2ABU3</accession>
<keyword evidence="10 15" id="KW-0560">Oxidoreductase</keyword>
<dbReference type="InterPro" id="IPR017972">
    <property type="entry name" value="Cyt_P450_CS"/>
</dbReference>
<comment type="subcellular location">
    <subcellularLocation>
        <location evidence="4">Endoplasmic reticulum membrane</location>
        <topology evidence="4">Peripheral membrane protein</topology>
    </subcellularLocation>
    <subcellularLocation>
        <location evidence="3">Microsome membrane</location>
        <topology evidence="3">Peripheral membrane protein</topology>
    </subcellularLocation>
</comment>
<protein>
    <submittedName>
        <fullName evidence="16">Cytochrome P450 6k1</fullName>
    </submittedName>
</protein>
<dbReference type="GO" id="GO:0005506">
    <property type="term" value="F:iron ion binding"/>
    <property type="evidence" value="ECO:0007669"/>
    <property type="project" value="InterPro"/>
</dbReference>
<dbReference type="Pfam" id="PF00067">
    <property type="entry name" value="p450"/>
    <property type="match status" value="1"/>
</dbReference>
<dbReference type="SUPFAM" id="SSF48264">
    <property type="entry name" value="Cytochrome P450"/>
    <property type="match status" value="1"/>
</dbReference>
<dbReference type="OMA" id="PHTCIDE"/>
<dbReference type="Proteomes" id="UP000000311">
    <property type="component" value="Unassembled WGS sequence"/>
</dbReference>
<reference evidence="16 17" key="1">
    <citation type="journal article" date="2010" name="Science">
        <title>Genomic comparison of the ants Camponotus floridanus and Harpegnathos saltator.</title>
        <authorList>
            <person name="Bonasio R."/>
            <person name="Zhang G."/>
            <person name="Ye C."/>
            <person name="Mutti N.S."/>
            <person name="Fang X."/>
            <person name="Qin N."/>
            <person name="Donahue G."/>
            <person name="Yang P."/>
            <person name="Li Q."/>
            <person name="Li C."/>
            <person name="Zhang P."/>
            <person name="Huang Z."/>
            <person name="Berger S.L."/>
            <person name="Reinberg D."/>
            <person name="Wang J."/>
            <person name="Liebig J."/>
        </authorList>
    </citation>
    <scope>NUCLEOTIDE SEQUENCE [LARGE SCALE GENOMIC DNA]</scope>
    <source>
        <strain evidence="17">C129</strain>
    </source>
</reference>
<evidence type="ECO:0000256" key="6">
    <source>
        <dbReference type="ARBA" id="ARBA00022617"/>
    </source>
</evidence>
<evidence type="ECO:0000256" key="3">
    <source>
        <dbReference type="ARBA" id="ARBA00004174"/>
    </source>
</evidence>
<keyword evidence="8" id="KW-0256">Endoplasmic reticulum</keyword>
<evidence type="ECO:0000256" key="8">
    <source>
        <dbReference type="ARBA" id="ARBA00022824"/>
    </source>
</evidence>
<dbReference type="InterPro" id="IPR050476">
    <property type="entry name" value="Insect_CytP450_Detox"/>
</dbReference>
<sequence>MSLTYLDMVISETLRMYPPLGYINRMPNEAYKVPNSDLVIEKGTPVYIPMLGLHYDPEYFPNPDKFDPERFNEENKRNRSACVYFPFGEGPHTCIDEKINFDK</sequence>
<dbReference type="GO" id="GO:0016705">
    <property type="term" value="F:oxidoreductase activity, acting on paired donors, with incorporation or reduction of molecular oxygen"/>
    <property type="evidence" value="ECO:0007669"/>
    <property type="project" value="InterPro"/>
</dbReference>
<comment type="similarity">
    <text evidence="5 15">Belongs to the cytochrome P450 family.</text>
</comment>
<dbReference type="PANTHER" id="PTHR24292:SF54">
    <property type="entry name" value="CYP9F3-RELATED"/>
    <property type="match status" value="1"/>
</dbReference>
<dbReference type="PANTHER" id="PTHR24292">
    <property type="entry name" value="CYTOCHROME P450"/>
    <property type="match status" value="1"/>
</dbReference>
<evidence type="ECO:0000256" key="7">
    <source>
        <dbReference type="ARBA" id="ARBA00022723"/>
    </source>
</evidence>
<gene>
    <name evidence="16" type="ORF">EAG_13580</name>
</gene>
<evidence type="ECO:0000256" key="13">
    <source>
        <dbReference type="ARBA" id="ARBA00023136"/>
    </source>
</evidence>
<evidence type="ECO:0000313" key="17">
    <source>
        <dbReference type="Proteomes" id="UP000000311"/>
    </source>
</evidence>
<keyword evidence="17" id="KW-1185">Reference proteome</keyword>
<dbReference type="EMBL" id="GL438371">
    <property type="protein sequence ID" value="EFN69096.1"/>
    <property type="molecule type" value="Genomic_DNA"/>
</dbReference>
<keyword evidence="7 14" id="KW-0479">Metal-binding</keyword>
<evidence type="ECO:0000256" key="11">
    <source>
        <dbReference type="ARBA" id="ARBA00023004"/>
    </source>
</evidence>
<dbReference type="STRING" id="104421.E2ABU3"/>
<dbReference type="InterPro" id="IPR001128">
    <property type="entry name" value="Cyt_P450"/>
</dbReference>
<dbReference type="InParanoid" id="E2ABU3"/>
<name>E2ABU3_CAMFO</name>
<keyword evidence="6 14" id="KW-0349">Heme</keyword>
<evidence type="ECO:0000256" key="5">
    <source>
        <dbReference type="ARBA" id="ARBA00010617"/>
    </source>
</evidence>
<evidence type="ECO:0000256" key="4">
    <source>
        <dbReference type="ARBA" id="ARBA00004406"/>
    </source>
</evidence>
<evidence type="ECO:0000256" key="15">
    <source>
        <dbReference type="RuleBase" id="RU000461"/>
    </source>
</evidence>
<evidence type="ECO:0000256" key="9">
    <source>
        <dbReference type="ARBA" id="ARBA00022848"/>
    </source>
</evidence>
<feature type="binding site" description="axial binding residue" evidence="14">
    <location>
        <position position="94"/>
    </location>
    <ligand>
        <name>heme</name>
        <dbReference type="ChEBI" id="CHEBI:30413"/>
    </ligand>
    <ligandPart>
        <name>Fe</name>
        <dbReference type="ChEBI" id="CHEBI:18248"/>
    </ligandPart>
</feature>
<proteinExistence type="inferred from homology"/>
<evidence type="ECO:0000256" key="2">
    <source>
        <dbReference type="ARBA" id="ARBA00003690"/>
    </source>
</evidence>
<keyword evidence="13" id="KW-0472">Membrane</keyword>
<evidence type="ECO:0000256" key="14">
    <source>
        <dbReference type="PIRSR" id="PIRSR602403-1"/>
    </source>
</evidence>